<evidence type="ECO:0000256" key="5">
    <source>
        <dbReference type="ARBA" id="ARBA00023239"/>
    </source>
</evidence>
<dbReference type="PANTHER" id="PTHR11902:SF1">
    <property type="entry name" value="ENOLASE"/>
    <property type="match status" value="1"/>
</dbReference>
<dbReference type="Gene3D" id="3.20.20.120">
    <property type="entry name" value="Enolase-like C-terminal domain"/>
    <property type="match status" value="1"/>
</dbReference>
<evidence type="ECO:0000256" key="4">
    <source>
        <dbReference type="ARBA" id="ARBA00023152"/>
    </source>
</evidence>
<evidence type="ECO:0000259" key="6">
    <source>
        <dbReference type="SMART" id="SM01192"/>
    </source>
</evidence>
<dbReference type="SUPFAM" id="SSF51604">
    <property type="entry name" value="Enolase C-terminal domain-like"/>
    <property type="match status" value="1"/>
</dbReference>
<proteinExistence type="inferred from homology"/>
<dbReference type="EMBL" id="JAJJMB010003182">
    <property type="protein sequence ID" value="KAI3949125.1"/>
    <property type="molecule type" value="Genomic_DNA"/>
</dbReference>
<evidence type="ECO:0000256" key="3">
    <source>
        <dbReference type="ARBA" id="ARBA00012058"/>
    </source>
</evidence>
<dbReference type="Proteomes" id="UP001202328">
    <property type="component" value="Unassembled WGS sequence"/>
</dbReference>
<dbReference type="GO" id="GO:0000287">
    <property type="term" value="F:magnesium ion binding"/>
    <property type="evidence" value="ECO:0007669"/>
    <property type="project" value="InterPro"/>
</dbReference>
<gene>
    <name evidence="7" type="ORF">MKW98_026505</name>
</gene>
<dbReference type="InterPro" id="IPR000941">
    <property type="entry name" value="Enolase"/>
</dbReference>
<evidence type="ECO:0000313" key="7">
    <source>
        <dbReference type="EMBL" id="KAI3949125.1"/>
    </source>
</evidence>
<dbReference type="GO" id="GO:0006096">
    <property type="term" value="P:glycolytic process"/>
    <property type="evidence" value="ECO:0007669"/>
    <property type="project" value="UniProtKB-KW"/>
</dbReference>
<sequence>MFLRFEDGYCEDTYGDFILQQRQSIVNWMIDESGPRELNLETMLLCLLMVLSESRKSGVGDGGQSQVSCSSCCATGHQLLLPVWSFFQLHFLKNIQHLHLHFLKIFSLQGVYEMKENEDSWSLHLELDLKFVHKLLMYAVMDLHTSGNWQVCWDWRLNTSVRLMFMLFLKLCVSIYTTLSLSVFSPCCLVESHVIWLSTTCRYTAECGDKVQIVGDNLLVTSPKRVEKAIKEKSCNALLLKVNLIGSVTESIEAVRMSKKVGWGIMTSHRSGETEDTFIADLAVGLATGQMT</sequence>
<keyword evidence="8" id="KW-1185">Reference proteome</keyword>
<dbReference type="Pfam" id="PF00113">
    <property type="entry name" value="Enolase_C"/>
    <property type="match status" value="1"/>
</dbReference>
<dbReference type="AlphaFoldDB" id="A0AAD4T9E3"/>
<dbReference type="EC" id="4.2.1.11" evidence="3"/>
<protein>
    <recommendedName>
        <fullName evidence="3">phosphopyruvate hydratase</fullName>
        <ecNumber evidence="3">4.2.1.11</ecNumber>
    </recommendedName>
</protein>
<comment type="caution">
    <text evidence="7">The sequence shown here is derived from an EMBL/GenBank/DDBJ whole genome shotgun (WGS) entry which is preliminary data.</text>
</comment>
<organism evidence="7 8">
    <name type="scientific">Papaver atlanticum</name>
    <dbReference type="NCBI Taxonomy" id="357466"/>
    <lineage>
        <taxon>Eukaryota</taxon>
        <taxon>Viridiplantae</taxon>
        <taxon>Streptophyta</taxon>
        <taxon>Embryophyta</taxon>
        <taxon>Tracheophyta</taxon>
        <taxon>Spermatophyta</taxon>
        <taxon>Magnoliopsida</taxon>
        <taxon>Ranunculales</taxon>
        <taxon>Papaveraceae</taxon>
        <taxon>Papaveroideae</taxon>
        <taxon>Papaver</taxon>
    </lineage>
</organism>
<name>A0AAD4T9E3_9MAGN</name>
<comment type="similarity">
    <text evidence="2">Belongs to the enolase family.</text>
</comment>
<reference evidence="7" key="1">
    <citation type="submission" date="2022-04" db="EMBL/GenBank/DDBJ databases">
        <title>A functionally conserved STORR gene fusion in Papaver species that diverged 16.8 million years ago.</title>
        <authorList>
            <person name="Catania T."/>
        </authorList>
    </citation>
    <scope>NUCLEOTIDE SEQUENCE</scope>
    <source>
        <strain evidence="7">S-188037</strain>
    </source>
</reference>
<evidence type="ECO:0000256" key="1">
    <source>
        <dbReference type="ARBA" id="ARBA00005031"/>
    </source>
</evidence>
<dbReference type="GO" id="GO:0000015">
    <property type="term" value="C:phosphopyruvate hydratase complex"/>
    <property type="evidence" value="ECO:0007669"/>
    <property type="project" value="InterPro"/>
</dbReference>
<dbReference type="InterPro" id="IPR020810">
    <property type="entry name" value="Enolase_C"/>
</dbReference>
<comment type="pathway">
    <text evidence="1">Carbohydrate degradation; glycolysis; pyruvate from D-glyceraldehyde 3-phosphate: step 4/5.</text>
</comment>
<evidence type="ECO:0000313" key="8">
    <source>
        <dbReference type="Proteomes" id="UP001202328"/>
    </source>
</evidence>
<keyword evidence="4" id="KW-0324">Glycolysis</keyword>
<dbReference type="GO" id="GO:0004634">
    <property type="term" value="F:phosphopyruvate hydratase activity"/>
    <property type="evidence" value="ECO:0007669"/>
    <property type="project" value="UniProtKB-EC"/>
</dbReference>
<dbReference type="PRINTS" id="PR00148">
    <property type="entry name" value="ENOLASE"/>
</dbReference>
<feature type="domain" description="Enolase C-terminal TIM barrel" evidence="6">
    <location>
        <begin position="160"/>
        <end position="292"/>
    </location>
</feature>
<accession>A0AAD4T9E3</accession>
<dbReference type="PANTHER" id="PTHR11902">
    <property type="entry name" value="ENOLASE"/>
    <property type="match status" value="1"/>
</dbReference>
<evidence type="ECO:0000256" key="2">
    <source>
        <dbReference type="ARBA" id="ARBA00009604"/>
    </source>
</evidence>
<dbReference type="SMART" id="SM01192">
    <property type="entry name" value="Enolase_C"/>
    <property type="match status" value="1"/>
</dbReference>
<keyword evidence="5" id="KW-0456">Lyase</keyword>
<dbReference type="InterPro" id="IPR036849">
    <property type="entry name" value="Enolase-like_C_sf"/>
</dbReference>